<feature type="region of interest" description="Disordered" evidence="1">
    <location>
        <begin position="582"/>
        <end position="618"/>
    </location>
</feature>
<gene>
    <name evidence="2" type="ORF">IWX90DRAFT_76845</name>
</gene>
<proteinExistence type="predicted"/>
<evidence type="ECO:0000313" key="2">
    <source>
        <dbReference type="EMBL" id="KAK8153719.1"/>
    </source>
</evidence>
<feature type="compositionally biased region" description="Polar residues" evidence="1">
    <location>
        <begin position="1"/>
        <end position="29"/>
    </location>
</feature>
<keyword evidence="3" id="KW-1185">Reference proteome</keyword>
<accession>A0ABR1XGL0</accession>
<reference evidence="2 3" key="1">
    <citation type="journal article" date="2022" name="G3 (Bethesda)">
        <title>Enemy or ally: a genomic approach to elucidate the lifestyle of Phyllosticta citrichinaensis.</title>
        <authorList>
            <person name="Buijs V.A."/>
            <person name="Groenewald J.Z."/>
            <person name="Haridas S."/>
            <person name="LaButti K.M."/>
            <person name="Lipzen A."/>
            <person name="Martin F.M."/>
            <person name="Barry K."/>
            <person name="Grigoriev I.V."/>
            <person name="Crous P.W."/>
            <person name="Seidl M.F."/>
        </authorList>
    </citation>
    <scope>NUCLEOTIDE SEQUENCE [LARGE SCALE GENOMIC DNA]</scope>
    <source>
        <strain evidence="2 3">CBS 129764</strain>
    </source>
</reference>
<name>A0ABR1XGL0_9PEZI</name>
<evidence type="ECO:0008006" key="4">
    <source>
        <dbReference type="Google" id="ProtNLM"/>
    </source>
</evidence>
<evidence type="ECO:0000256" key="1">
    <source>
        <dbReference type="SAM" id="MobiDB-lite"/>
    </source>
</evidence>
<dbReference type="EMBL" id="JBBWUH010000012">
    <property type="protein sequence ID" value="KAK8153719.1"/>
    <property type="molecule type" value="Genomic_DNA"/>
</dbReference>
<evidence type="ECO:0000313" key="3">
    <source>
        <dbReference type="Proteomes" id="UP001456524"/>
    </source>
</evidence>
<feature type="region of interest" description="Disordered" evidence="1">
    <location>
        <begin position="1"/>
        <end position="89"/>
    </location>
</feature>
<feature type="compositionally biased region" description="Low complexity" evidence="1">
    <location>
        <begin position="80"/>
        <end position="89"/>
    </location>
</feature>
<comment type="caution">
    <text evidence="2">The sequence shown here is derived from an EMBL/GenBank/DDBJ whole genome shotgun (WGS) entry which is preliminary data.</text>
</comment>
<dbReference type="Proteomes" id="UP001456524">
    <property type="component" value="Unassembled WGS sequence"/>
</dbReference>
<protein>
    <recommendedName>
        <fullName evidence="4">F-box domain-containing protein</fullName>
    </recommendedName>
</protein>
<organism evidence="2 3">
    <name type="scientific">Phyllosticta citrichinensis</name>
    <dbReference type="NCBI Taxonomy" id="1130410"/>
    <lineage>
        <taxon>Eukaryota</taxon>
        <taxon>Fungi</taxon>
        <taxon>Dikarya</taxon>
        <taxon>Ascomycota</taxon>
        <taxon>Pezizomycotina</taxon>
        <taxon>Dothideomycetes</taxon>
        <taxon>Dothideomycetes incertae sedis</taxon>
        <taxon>Botryosphaeriales</taxon>
        <taxon>Phyllostictaceae</taxon>
        <taxon>Phyllosticta</taxon>
    </lineage>
</organism>
<sequence length="618" mass="70425">MPKTALSSSPHQQENIQKLSTMASQQDSPSAERISSRLSLHGTRKVPTADAGTKKSRGRKSGASKLSTERAASKATLARNSSNGNTNTSGILKLPMELIERIAFFLQHHDGYLVHYQIYNRKDYPELGGCYDWFGNFRRVSRQIHDMTFGTFRRRYFTRRMVKIQQKSLENLVSMSAHPLLSKQIQELIITPQCHNNQDLGFANEIRSILEPEEASLEIDPRALRHADRCFQKFRQRLLASIQTDEHLRTSGHATELLSRALKGLRSVQSIVYGIFGEFYSTSHLGERGTELWKNFVDESDDHFPKSQVVFPLFNRYSFKRFSECGHSDVDIVISALGECATNQSFTKLRFEDGSLMLQGTEAPSSPARISLEDCFNRLQHLHLSFAATNKARVDEAHRFIKAAPLDLKELEIDFTWEEDNDKVAGPLYEELLLNLSLPHLRHLSIQNIKGPMTESAVPEALWNHRQSLMSVEVEHYGGWDAFNDYESKWSRVAEACMSVEKLVQLQIANYSTMHGYDPEWEDLDDSFDPEKTLSLVFLGSDYKKIPAWQIESSAEELKDTLEVLWLWDWKENEERVEREGREILEELSSAQSTSGLEEDSDASSTSSMSGPEDEADN</sequence>